<comment type="caution">
    <text evidence="1">The sequence shown here is derived from an EMBL/GenBank/DDBJ whole genome shotgun (WGS) entry which is preliminary data.</text>
</comment>
<accession>A0A0F9FJ95</accession>
<evidence type="ECO:0000313" key="1">
    <source>
        <dbReference type="EMBL" id="KKL51167.1"/>
    </source>
</evidence>
<gene>
    <name evidence="1" type="ORF">LCGC14_2298200</name>
</gene>
<dbReference type="EMBL" id="LAZR01032340">
    <property type="protein sequence ID" value="KKL51167.1"/>
    <property type="molecule type" value="Genomic_DNA"/>
</dbReference>
<dbReference type="Gene3D" id="2.60.120.200">
    <property type="match status" value="1"/>
</dbReference>
<protein>
    <recommendedName>
        <fullName evidence="2">LamG-like jellyroll fold domain-containing protein</fullName>
    </recommendedName>
</protein>
<dbReference type="AlphaFoldDB" id="A0A0F9FJ95"/>
<proteinExistence type="predicted"/>
<sequence>MSLWLKSRMSRWESSSNSARRFSPLDIPNLVAWYRADLGITLNGADVSDWADQSGNGNHISQATAANQPLFNASDVDFNNNSSVEGDGVSELLRRTAFVTGAIPQPNTLVIVYKMNDNVGVQNLCNSGTASARQALFAVDTDFRMFASTAQSIHTADTNTHTLIGLFNGASSNSWLDGVAGTPAGTVGTEAMNGLTLFANDISLAWVNGKIAEFAIYDRNLTNQEKNPFGNYAADRYGLTWTDI</sequence>
<name>A0A0F9FJ95_9ZZZZ</name>
<evidence type="ECO:0008006" key="2">
    <source>
        <dbReference type="Google" id="ProtNLM"/>
    </source>
</evidence>
<reference evidence="1" key="1">
    <citation type="journal article" date="2015" name="Nature">
        <title>Complex archaea that bridge the gap between prokaryotes and eukaryotes.</title>
        <authorList>
            <person name="Spang A."/>
            <person name="Saw J.H."/>
            <person name="Jorgensen S.L."/>
            <person name="Zaremba-Niedzwiedzka K."/>
            <person name="Martijn J."/>
            <person name="Lind A.E."/>
            <person name="van Eijk R."/>
            <person name="Schleper C."/>
            <person name="Guy L."/>
            <person name="Ettema T.J."/>
        </authorList>
    </citation>
    <scope>NUCLEOTIDE SEQUENCE</scope>
</reference>
<organism evidence="1">
    <name type="scientific">marine sediment metagenome</name>
    <dbReference type="NCBI Taxonomy" id="412755"/>
    <lineage>
        <taxon>unclassified sequences</taxon>
        <taxon>metagenomes</taxon>
        <taxon>ecological metagenomes</taxon>
    </lineage>
</organism>